<gene>
    <name evidence="5" type="ORF">GCM10009675_14960</name>
</gene>
<organism evidence="5 6">
    <name type="scientific">Prauserella alba</name>
    <dbReference type="NCBI Taxonomy" id="176898"/>
    <lineage>
        <taxon>Bacteria</taxon>
        <taxon>Bacillati</taxon>
        <taxon>Actinomycetota</taxon>
        <taxon>Actinomycetes</taxon>
        <taxon>Pseudonocardiales</taxon>
        <taxon>Pseudonocardiaceae</taxon>
        <taxon>Prauserella</taxon>
    </lineage>
</organism>
<evidence type="ECO:0000256" key="2">
    <source>
        <dbReference type="SAM" id="MobiDB-lite"/>
    </source>
</evidence>
<dbReference type="InterPro" id="IPR036505">
    <property type="entry name" value="Amidase/PGRP_sf"/>
</dbReference>
<dbReference type="EMBL" id="BAAALM010000005">
    <property type="protein sequence ID" value="GAA1199980.1"/>
    <property type="molecule type" value="Genomic_DNA"/>
</dbReference>
<evidence type="ECO:0000259" key="3">
    <source>
        <dbReference type="SMART" id="SM00644"/>
    </source>
</evidence>
<dbReference type="InterPro" id="IPR006619">
    <property type="entry name" value="PGRP_domain_met/bac"/>
</dbReference>
<dbReference type="CDD" id="cd06583">
    <property type="entry name" value="PGRP"/>
    <property type="match status" value="1"/>
</dbReference>
<dbReference type="SMART" id="SM00701">
    <property type="entry name" value="PGRP"/>
    <property type="match status" value="1"/>
</dbReference>
<comment type="caution">
    <text evidence="5">The sequence shown here is derived from an EMBL/GenBank/DDBJ whole genome shotgun (WGS) entry which is preliminary data.</text>
</comment>
<evidence type="ECO:0000313" key="5">
    <source>
        <dbReference type="EMBL" id="GAA1199980.1"/>
    </source>
</evidence>
<dbReference type="InterPro" id="IPR036365">
    <property type="entry name" value="PGBD-like_sf"/>
</dbReference>
<dbReference type="RefSeq" id="WP_253856869.1">
    <property type="nucleotide sequence ID" value="NZ_BAAALM010000005.1"/>
</dbReference>
<feature type="region of interest" description="Disordered" evidence="2">
    <location>
        <begin position="33"/>
        <end position="56"/>
    </location>
</feature>
<proteinExistence type="inferred from homology"/>
<dbReference type="Gene3D" id="3.40.80.10">
    <property type="entry name" value="Peptidoglycan recognition protein-like"/>
    <property type="match status" value="1"/>
</dbReference>
<dbReference type="InterPro" id="IPR036366">
    <property type="entry name" value="PGBDSf"/>
</dbReference>
<dbReference type="SMART" id="SM00644">
    <property type="entry name" value="Ami_2"/>
    <property type="match status" value="1"/>
</dbReference>
<dbReference type="Pfam" id="PF01510">
    <property type="entry name" value="Amidase_2"/>
    <property type="match status" value="1"/>
</dbReference>
<name>A0ABN1V8V4_9PSEU</name>
<protein>
    <submittedName>
        <fullName evidence="5">N-acetylmuramoyl-L-alanine amidase</fullName>
    </submittedName>
</protein>
<dbReference type="Proteomes" id="UP001500467">
    <property type="component" value="Unassembled WGS sequence"/>
</dbReference>
<dbReference type="PANTHER" id="PTHR11022:SF41">
    <property type="entry name" value="PEPTIDOGLYCAN-RECOGNITION PROTEIN LC-RELATED"/>
    <property type="match status" value="1"/>
</dbReference>
<comment type="similarity">
    <text evidence="1">Belongs to the N-acetylmuramoyl-L-alanine amidase 2 family.</text>
</comment>
<evidence type="ECO:0000313" key="6">
    <source>
        <dbReference type="Proteomes" id="UP001500467"/>
    </source>
</evidence>
<dbReference type="PANTHER" id="PTHR11022">
    <property type="entry name" value="PEPTIDOGLYCAN RECOGNITION PROTEIN"/>
    <property type="match status" value="1"/>
</dbReference>
<dbReference type="InterPro" id="IPR006311">
    <property type="entry name" value="TAT_signal"/>
</dbReference>
<dbReference type="SUPFAM" id="SSF55846">
    <property type="entry name" value="N-acetylmuramoyl-L-alanine amidase-like"/>
    <property type="match status" value="1"/>
</dbReference>
<dbReference type="InterPro" id="IPR002502">
    <property type="entry name" value="Amidase_domain"/>
</dbReference>
<accession>A0ABN1V8V4</accession>
<keyword evidence="6" id="KW-1185">Reference proteome</keyword>
<dbReference type="SUPFAM" id="SSF47090">
    <property type="entry name" value="PGBD-like"/>
    <property type="match status" value="1"/>
</dbReference>
<feature type="domain" description="N-acetylmuramoyl-L-alanine amidase" evidence="3">
    <location>
        <begin position="73"/>
        <end position="220"/>
    </location>
</feature>
<evidence type="ECO:0000256" key="1">
    <source>
        <dbReference type="ARBA" id="ARBA00007553"/>
    </source>
</evidence>
<sequence>MSDQPEFHRRTLFKGGLAVTAAGALTTLATTQAGAAPAPGGRGGVPRAVAPRAVTPRADQPLIYTTVDWGAQEPTQDPIILDHPPTYIVVHHTAGANSEDYSVEHAFQVSRDIQQLHIDNGWGDSGQQFTNSRGGHITEGRHHSLEVVQGGTQHVQGAHVGGNNSTCIGIENEGIYVDVDVTQALWDSLVQLVAWMASQYGVTTDLIMGHRDFNSTQCPGEVLYGRLPELREEVAAQLGTRAAQPKSWPLLTPGDAGPRVRTAQTLLAERGADVATDGVFTAAMAREVAKFKRAHGVEQLTCGATLHRHADESGYLGADVWPLLAATGSEREELRARLAQ</sequence>
<reference evidence="5 6" key="1">
    <citation type="journal article" date="2019" name="Int. J. Syst. Evol. Microbiol.">
        <title>The Global Catalogue of Microorganisms (GCM) 10K type strain sequencing project: providing services to taxonomists for standard genome sequencing and annotation.</title>
        <authorList>
            <consortium name="The Broad Institute Genomics Platform"/>
            <consortium name="The Broad Institute Genome Sequencing Center for Infectious Disease"/>
            <person name="Wu L."/>
            <person name="Ma J."/>
        </authorList>
    </citation>
    <scope>NUCLEOTIDE SEQUENCE [LARGE SCALE GENOMIC DNA]</scope>
    <source>
        <strain evidence="5 6">JCM 13022</strain>
    </source>
</reference>
<evidence type="ECO:0000259" key="4">
    <source>
        <dbReference type="SMART" id="SM00701"/>
    </source>
</evidence>
<dbReference type="PROSITE" id="PS51318">
    <property type="entry name" value="TAT"/>
    <property type="match status" value="1"/>
</dbReference>
<dbReference type="Gene3D" id="1.10.101.10">
    <property type="entry name" value="PGBD-like superfamily/PGBD"/>
    <property type="match status" value="1"/>
</dbReference>
<dbReference type="InterPro" id="IPR015510">
    <property type="entry name" value="PGRP"/>
</dbReference>
<feature type="domain" description="Peptidoglycan recognition protein family" evidence="4">
    <location>
        <begin position="61"/>
        <end position="214"/>
    </location>
</feature>